<dbReference type="Gene3D" id="3.30.530.20">
    <property type="match status" value="1"/>
</dbReference>
<comment type="similarity">
    <text evidence="1">Belongs to the AHA1 family.</text>
</comment>
<dbReference type="InterPro" id="IPR023393">
    <property type="entry name" value="START-like_dom_sf"/>
</dbReference>
<dbReference type="CDD" id="cd07814">
    <property type="entry name" value="SRPBCC_CalC_Aha1-like"/>
    <property type="match status" value="1"/>
</dbReference>
<evidence type="ECO:0000259" key="2">
    <source>
        <dbReference type="Pfam" id="PF08327"/>
    </source>
</evidence>
<dbReference type="RefSeq" id="WP_158033581.1">
    <property type="nucleotide sequence ID" value="NZ_ML708615.1"/>
</dbReference>
<accession>A0A5J5KYP5</accession>
<sequence>MISTAHRYGDGGLVIEIEQEFTAARERVFHRWTDADALARWFAPPGYLTVYSESDPRPGGGWRLVFQARSGEHHYCEQGVFREVVPFRRIALTLIQVDGEHTNPQTLVTVELDDVGTPERPRTLMRFTQSGYRSPALRDDNENGWRGCFVILAHDLDHLTDLA</sequence>
<feature type="domain" description="Activator of Hsp90 ATPase homologue 1/2-like C-terminal" evidence="2">
    <location>
        <begin position="23"/>
        <end position="153"/>
    </location>
</feature>
<evidence type="ECO:0000313" key="4">
    <source>
        <dbReference type="Proteomes" id="UP000325957"/>
    </source>
</evidence>
<keyword evidence="4" id="KW-1185">Reference proteome</keyword>
<protein>
    <submittedName>
        <fullName evidence="3">SRPBCC domain-containing protein</fullName>
    </submittedName>
</protein>
<dbReference type="Proteomes" id="UP000325957">
    <property type="component" value="Unassembled WGS sequence"/>
</dbReference>
<dbReference type="OrthoDB" id="3365660at2"/>
<dbReference type="AlphaFoldDB" id="A0A5J5KYP5"/>
<dbReference type="EMBL" id="SZWF01000006">
    <property type="protein sequence ID" value="KAA9394558.1"/>
    <property type="molecule type" value="Genomic_DNA"/>
</dbReference>
<evidence type="ECO:0000256" key="1">
    <source>
        <dbReference type="ARBA" id="ARBA00006817"/>
    </source>
</evidence>
<dbReference type="InterPro" id="IPR013538">
    <property type="entry name" value="ASHA1/2-like_C"/>
</dbReference>
<comment type="caution">
    <text evidence="3">The sequence shown here is derived from an EMBL/GenBank/DDBJ whole genome shotgun (WGS) entry which is preliminary data.</text>
</comment>
<gene>
    <name evidence="3" type="ORF">FCK90_07000</name>
</gene>
<proteinExistence type="inferred from homology"/>
<dbReference type="Pfam" id="PF08327">
    <property type="entry name" value="AHSA1"/>
    <property type="match status" value="1"/>
</dbReference>
<evidence type="ECO:0000313" key="3">
    <source>
        <dbReference type="EMBL" id="KAA9394558.1"/>
    </source>
</evidence>
<name>A0A5J5KYP5_9MICC</name>
<dbReference type="SUPFAM" id="SSF55961">
    <property type="entry name" value="Bet v1-like"/>
    <property type="match status" value="1"/>
</dbReference>
<organism evidence="3 4">
    <name type="scientific">Kocuria coralli</name>
    <dbReference type="NCBI Taxonomy" id="1461025"/>
    <lineage>
        <taxon>Bacteria</taxon>
        <taxon>Bacillati</taxon>
        <taxon>Actinomycetota</taxon>
        <taxon>Actinomycetes</taxon>
        <taxon>Micrococcales</taxon>
        <taxon>Micrococcaceae</taxon>
        <taxon>Kocuria</taxon>
    </lineage>
</organism>
<reference evidence="3 4" key="1">
    <citation type="submission" date="2019-05" db="EMBL/GenBank/DDBJ databases">
        <title>Kocuria coralli sp. nov., a novel actinobacterium isolated from coral reef seawater.</title>
        <authorList>
            <person name="Li J."/>
        </authorList>
    </citation>
    <scope>NUCLEOTIDE SEQUENCE [LARGE SCALE GENOMIC DNA]</scope>
    <source>
        <strain evidence="3 4">SCSIO 13007</strain>
    </source>
</reference>